<evidence type="ECO:0000313" key="2">
    <source>
        <dbReference type="EMBL" id="OZG54826.1"/>
    </source>
</evidence>
<gene>
    <name evidence="2" type="ORF">ALMA_0151</name>
</gene>
<keyword evidence="1" id="KW-0812">Transmembrane</keyword>
<sequence length="183" mass="19990">MTSASEITSLVVPSRPDELLDFLVLASTHVRTERDAALRQAWAEKYAEADKLSDIVFAHNVMDTDTLRHVNKVYAQCQARMRYRADARTFWSLTVLGWVLLALAVLMPLLVTGAGIAASADLVVSAWVLRPRQSAWYHYGVVALGAAALYIGLLFAGSLVGLLAAVVILVVLLWQGVRSVRGK</sequence>
<comment type="caution">
    <text evidence="2">The sequence shown here is derived from an EMBL/GenBank/DDBJ whole genome shotgun (WGS) entry which is preliminary data.</text>
</comment>
<evidence type="ECO:0000256" key="1">
    <source>
        <dbReference type="SAM" id="Phobius"/>
    </source>
</evidence>
<accession>A0A261F7H0</accession>
<dbReference type="EMBL" id="MWWT01000001">
    <property type="protein sequence ID" value="OZG54826.1"/>
    <property type="molecule type" value="Genomic_DNA"/>
</dbReference>
<dbReference type="RefSeq" id="WP_094725960.1">
    <property type="nucleotide sequence ID" value="NZ_JBHLWS010000010.1"/>
</dbReference>
<reference evidence="2 3" key="1">
    <citation type="journal article" date="2017" name="BMC Genomics">
        <title>Comparative genomic and phylogenomic analyses of the Bifidobacteriaceae family.</title>
        <authorList>
            <person name="Lugli G.A."/>
            <person name="Milani C."/>
            <person name="Turroni F."/>
            <person name="Duranti S."/>
            <person name="Mancabelli L."/>
            <person name="Mangifesta M."/>
            <person name="Ferrario C."/>
            <person name="Modesto M."/>
            <person name="Mattarelli P."/>
            <person name="Jiri K."/>
            <person name="van Sinderen D."/>
            <person name="Ventura M."/>
        </authorList>
    </citation>
    <scope>NUCLEOTIDE SEQUENCE [LARGE SCALE GENOMIC DNA]</scope>
    <source>
        <strain evidence="2 3">DSM 24762</strain>
    </source>
</reference>
<evidence type="ECO:0000313" key="3">
    <source>
        <dbReference type="Proteomes" id="UP000243657"/>
    </source>
</evidence>
<proteinExistence type="predicted"/>
<protein>
    <submittedName>
        <fullName evidence="2">Uncharacterized protein</fullName>
    </submittedName>
</protein>
<keyword evidence="1" id="KW-0472">Membrane</keyword>
<dbReference type="AlphaFoldDB" id="A0A261F7H0"/>
<organism evidence="2 3">
    <name type="scientific">Alloscardovia macacae</name>
    <dbReference type="NCBI Taxonomy" id="1160091"/>
    <lineage>
        <taxon>Bacteria</taxon>
        <taxon>Bacillati</taxon>
        <taxon>Actinomycetota</taxon>
        <taxon>Actinomycetes</taxon>
        <taxon>Bifidobacteriales</taxon>
        <taxon>Bifidobacteriaceae</taxon>
        <taxon>Alloscardovia</taxon>
    </lineage>
</organism>
<keyword evidence="1" id="KW-1133">Transmembrane helix</keyword>
<feature type="transmembrane region" description="Helical" evidence="1">
    <location>
        <begin position="90"/>
        <end position="107"/>
    </location>
</feature>
<dbReference type="Proteomes" id="UP000243657">
    <property type="component" value="Unassembled WGS sequence"/>
</dbReference>
<name>A0A261F7H0_9BIFI</name>
<feature type="transmembrane region" description="Helical" evidence="1">
    <location>
        <begin position="159"/>
        <end position="177"/>
    </location>
</feature>
<keyword evidence="3" id="KW-1185">Reference proteome</keyword>